<reference evidence="1 2" key="1">
    <citation type="journal article" date="2019" name="Gigascience">
        <title>Whole-genome sequence of the oriental lung fluke Paragonimus westermani.</title>
        <authorList>
            <person name="Oey H."/>
            <person name="Zakrzewski M."/>
            <person name="Narain K."/>
            <person name="Devi K.R."/>
            <person name="Agatsuma T."/>
            <person name="Nawaratna S."/>
            <person name="Gobert G.N."/>
            <person name="Jones M.K."/>
            <person name="Ragan M.A."/>
            <person name="McManus D.P."/>
            <person name="Krause L."/>
        </authorList>
    </citation>
    <scope>NUCLEOTIDE SEQUENCE [LARGE SCALE GENOMIC DNA]</scope>
    <source>
        <strain evidence="1 2">IND2009</strain>
    </source>
</reference>
<dbReference type="InterPro" id="IPR006616">
    <property type="entry name" value="DM9_repeat"/>
</dbReference>
<evidence type="ECO:0000313" key="1">
    <source>
        <dbReference type="EMBL" id="KAA3674089.1"/>
    </source>
</evidence>
<dbReference type="SMART" id="SM00696">
    <property type="entry name" value="DM9"/>
    <property type="match status" value="1"/>
</dbReference>
<name>A0A5J4NFQ6_9TREM</name>
<evidence type="ECO:0000313" key="2">
    <source>
        <dbReference type="Proteomes" id="UP000324629"/>
    </source>
</evidence>
<dbReference type="Proteomes" id="UP000324629">
    <property type="component" value="Unassembled WGS sequence"/>
</dbReference>
<accession>A0A5J4NFQ6</accession>
<protein>
    <submittedName>
        <fullName evidence="1">Uncharacterized protein</fullName>
    </submittedName>
</protein>
<dbReference type="AlphaFoldDB" id="A0A5J4NFQ6"/>
<sequence>MPMSTCPVKLFPLTDVRTYATLVRNTERLDTRFCVLRPFIVVNCKSRCFARIICFSPLVSDYVTPVCQGLKHLMVSMRKKSLKHSAQFTTFFLQYLLHSDVYRWKPDSDGHVPEDAVVAGVANDGAPLFIARGRINDEPVVGKLHFGHPCAYFPYGGEEIAQDNYEILVWMK</sequence>
<proteinExistence type="predicted"/>
<gene>
    <name evidence="1" type="ORF">DEA37_0014322</name>
</gene>
<comment type="caution">
    <text evidence="1">The sequence shown here is derived from an EMBL/GenBank/DDBJ whole genome shotgun (WGS) entry which is preliminary data.</text>
</comment>
<dbReference type="PANTHER" id="PTHR31649:SF10">
    <property type="entry name" value="IP19903P-RELATED"/>
    <property type="match status" value="1"/>
</dbReference>
<keyword evidence="2" id="KW-1185">Reference proteome</keyword>
<organism evidence="1 2">
    <name type="scientific">Paragonimus westermani</name>
    <dbReference type="NCBI Taxonomy" id="34504"/>
    <lineage>
        <taxon>Eukaryota</taxon>
        <taxon>Metazoa</taxon>
        <taxon>Spiralia</taxon>
        <taxon>Lophotrochozoa</taxon>
        <taxon>Platyhelminthes</taxon>
        <taxon>Trematoda</taxon>
        <taxon>Digenea</taxon>
        <taxon>Plagiorchiida</taxon>
        <taxon>Troglotremata</taxon>
        <taxon>Troglotrematidae</taxon>
        <taxon>Paragonimus</taxon>
    </lineage>
</organism>
<dbReference type="EMBL" id="QNGE01003404">
    <property type="protein sequence ID" value="KAA3674089.1"/>
    <property type="molecule type" value="Genomic_DNA"/>
</dbReference>
<dbReference type="PANTHER" id="PTHR31649">
    <property type="entry name" value="AGAP009604-PA"/>
    <property type="match status" value="1"/>
</dbReference>
<dbReference type="Pfam" id="PF11901">
    <property type="entry name" value="DM9"/>
    <property type="match status" value="1"/>
</dbReference>